<dbReference type="OrthoDB" id="7763097at2759"/>
<dbReference type="EnsemblMetazoa" id="AAEL026773-RA">
    <property type="protein sequence ID" value="AAEL026773-PA"/>
    <property type="gene ID" value="AAEL026773"/>
</dbReference>
<evidence type="ECO:0000313" key="1">
    <source>
        <dbReference type="EnsemblMetazoa" id="AAEL026773-PA"/>
    </source>
</evidence>
<gene>
    <name evidence="1" type="primary">110678149</name>
</gene>
<reference evidence="1" key="2">
    <citation type="submission" date="2020-05" db="UniProtKB">
        <authorList>
            <consortium name="EnsemblMetazoa"/>
        </authorList>
    </citation>
    <scope>IDENTIFICATION</scope>
    <source>
        <strain evidence="1">LVP_AGWG</strain>
    </source>
</reference>
<dbReference type="PROSITE" id="PS50158">
    <property type="entry name" value="ZF_CCHC"/>
    <property type="match status" value="1"/>
</dbReference>
<dbReference type="InParanoid" id="A0A6I8U823"/>
<organism evidence="1 2">
    <name type="scientific">Aedes aegypti</name>
    <name type="common">Yellowfever mosquito</name>
    <name type="synonym">Culex aegypti</name>
    <dbReference type="NCBI Taxonomy" id="7159"/>
    <lineage>
        <taxon>Eukaryota</taxon>
        <taxon>Metazoa</taxon>
        <taxon>Ecdysozoa</taxon>
        <taxon>Arthropoda</taxon>
        <taxon>Hexapoda</taxon>
        <taxon>Insecta</taxon>
        <taxon>Pterygota</taxon>
        <taxon>Neoptera</taxon>
        <taxon>Endopterygota</taxon>
        <taxon>Diptera</taxon>
        <taxon>Nematocera</taxon>
        <taxon>Culicoidea</taxon>
        <taxon>Culicidae</taxon>
        <taxon>Culicinae</taxon>
        <taxon>Aedini</taxon>
        <taxon>Aedes</taxon>
        <taxon>Stegomyia</taxon>
    </lineage>
</organism>
<dbReference type="GO" id="GO:0003676">
    <property type="term" value="F:nucleic acid binding"/>
    <property type="evidence" value="ECO:0007669"/>
    <property type="project" value="InterPro"/>
</dbReference>
<reference evidence="1 2" key="1">
    <citation type="submission" date="2017-06" db="EMBL/GenBank/DDBJ databases">
        <title>Aedes aegypti genome working group (AGWG) sequencing and assembly.</title>
        <authorList>
            <consortium name="Aedes aegypti Genome Working Group (AGWG)"/>
            <person name="Matthews B.J."/>
        </authorList>
    </citation>
    <scope>NUCLEOTIDE SEQUENCE [LARGE SCALE GENOMIC DNA]</scope>
    <source>
        <strain evidence="1 2">LVP_AGWG</strain>
    </source>
</reference>
<dbReference type="CDD" id="cd20805">
    <property type="entry name" value="C1_DGK_rpt2"/>
    <property type="match status" value="1"/>
</dbReference>
<evidence type="ECO:0000313" key="2">
    <source>
        <dbReference type="Proteomes" id="UP000008820"/>
    </source>
</evidence>
<sequence length="436" mass="49786">MNNLSFPRLGKTSGGGSREKIMVIERQEEGKNLHGVSPVLVEKTIQSYCGTVIAAKKTKDGKIFVTVRNESQAKNLAKISKLADEITVKVYEHKSLNSCKVVVFCRDVKNDTDAAILTIVKEQGITEVKQIMKGPEDNKTPTGIFILTVKGICPPKEIKLGYLLLETRPWYPNPLRCFKCLKFGHTSKDCNSEKKCSKCGEAFHDECNNEAKCVNCKNEHGAFAKECPVLAKEKQITKLKIDRNITFWEARNIVEEGLKTKYSNTVKASIDEEVKRLTEENSAQSAKIDELNEEKKTYAETLKNELELQFDAKLNQYKEELNNSIQEKVKKMEQMEENMLALQKRCEHLATSYKEEKHRRKQAEKEVEKLKENCIKLEQMLKLYGYKGAPKYMRSQENTIQSPPRKKKGITEMTPCDQIEYIHSDSEETDETVNPG</sequence>
<dbReference type="AlphaFoldDB" id="A0A6I8U823"/>
<protein>
    <submittedName>
        <fullName evidence="1">Uncharacterized protein</fullName>
    </submittedName>
</protein>
<dbReference type="GO" id="GO:0008270">
    <property type="term" value="F:zinc ion binding"/>
    <property type="evidence" value="ECO:0007669"/>
    <property type="project" value="InterPro"/>
</dbReference>
<dbReference type="SUPFAM" id="SSF57756">
    <property type="entry name" value="Retrovirus zinc finger-like domains"/>
    <property type="match status" value="1"/>
</dbReference>
<keyword evidence="2" id="KW-1185">Reference proteome</keyword>
<dbReference type="Proteomes" id="UP000008820">
    <property type="component" value="Chromosome 3"/>
</dbReference>
<dbReference type="InterPro" id="IPR036875">
    <property type="entry name" value="Znf_CCHC_sf"/>
</dbReference>
<dbReference type="InterPro" id="IPR001878">
    <property type="entry name" value="Znf_CCHC"/>
</dbReference>
<proteinExistence type="predicted"/>
<name>A0A6I8U823_AEDAE</name>
<dbReference type="SMART" id="SM00343">
    <property type="entry name" value="ZnF_C2HC"/>
    <property type="match status" value="3"/>
</dbReference>
<accession>A0A6I8U823</accession>